<evidence type="ECO:0000256" key="1">
    <source>
        <dbReference type="SAM" id="MobiDB-lite"/>
    </source>
</evidence>
<feature type="compositionally biased region" description="Polar residues" evidence="1">
    <location>
        <begin position="192"/>
        <end position="209"/>
    </location>
</feature>
<gene>
    <name evidence="2" type="ORF">KFL_007960080</name>
</gene>
<evidence type="ECO:0000313" key="2">
    <source>
        <dbReference type="EMBL" id="GAQ91503.1"/>
    </source>
</evidence>
<reference evidence="2 3" key="1">
    <citation type="journal article" date="2014" name="Nat. Commun.">
        <title>Klebsormidium flaccidum genome reveals primary factors for plant terrestrial adaptation.</title>
        <authorList>
            <person name="Hori K."/>
            <person name="Maruyama F."/>
            <person name="Fujisawa T."/>
            <person name="Togashi T."/>
            <person name="Yamamoto N."/>
            <person name="Seo M."/>
            <person name="Sato S."/>
            <person name="Yamada T."/>
            <person name="Mori H."/>
            <person name="Tajima N."/>
            <person name="Moriyama T."/>
            <person name="Ikeuchi M."/>
            <person name="Watanabe M."/>
            <person name="Wada H."/>
            <person name="Kobayashi K."/>
            <person name="Saito M."/>
            <person name="Masuda T."/>
            <person name="Sasaki-Sekimoto Y."/>
            <person name="Mashiguchi K."/>
            <person name="Awai K."/>
            <person name="Shimojima M."/>
            <person name="Masuda S."/>
            <person name="Iwai M."/>
            <person name="Nobusawa T."/>
            <person name="Narise T."/>
            <person name="Kondo S."/>
            <person name="Saito H."/>
            <person name="Sato R."/>
            <person name="Murakawa M."/>
            <person name="Ihara Y."/>
            <person name="Oshima-Yamada Y."/>
            <person name="Ohtaka K."/>
            <person name="Satoh M."/>
            <person name="Sonobe K."/>
            <person name="Ishii M."/>
            <person name="Ohtani R."/>
            <person name="Kanamori-Sato M."/>
            <person name="Honoki R."/>
            <person name="Miyazaki D."/>
            <person name="Mochizuki H."/>
            <person name="Umetsu J."/>
            <person name="Higashi K."/>
            <person name="Shibata D."/>
            <person name="Kamiya Y."/>
            <person name="Sato N."/>
            <person name="Nakamura Y."/>
            <person name="Tabata S."/>
            <person name="Ida S."/>
            <person name="Kurokawa K."/>
            <person name="Ohta H."/>
        </authorList>
    </citation>
    <scope>NUCLEOTIDE SEQUENCE [LARGE SCALE GENOMIC DNA]</scope>
    <source>
        <strain evidence="2 3">NIES-2285</strain>
    </source>
</reference>
<sequence length="328" mass="34368">MTSMRSTDHNTAGVLASVGEFCSYSWPVWPTQHGQRDGMAVTALERLHCAGIGAARGALATGQSRAAALQWAPTGRARWNSTDVGTWGPHSCQTSCRCAQGQGSADFWRRRRVAGGAGRTSVRAQATRKQSGKVALVGKKLQLKPPAPRPEQKEAGEQKGKQENIAQPPSKAREEEANATLVQPKQTERTQEGVQQKAQPASEPVTSTAAAEGAAREQSDGVEAKPTAAQSADEQAAELQALRKALQGVPGGEPARSSSAFYAGVLEEIGLINWPPLGQVAGTTALVMGMLVGAATALTVLNYGLSEGTKAFFEDGPLRDAVKGSLGF</sequence>
<protein>
    <submittedName>
        <fullName evidence="2">Uncharacterized protein</fullName>
    </submittedName>
</protein>
<keyword evidence="3" id="KW-1185">Reference proteome</keyword>
<dbReference type="InterPro" id="IPR055330">
    <property type="entry name" value="SECE1-like"/>
</dbReference>
<dbReference type="Proteomes" id="UP000054558">
    <property type="component" value="Unassembled WGS sequence"/>
</dbReference>
<organism evidence="2 3">
    <name type="scientific">Klebsormidium nitens</name>
    <name type="common">Green alga</name>
    <name type="synonym">Ulothrix nitens</name>
    <dbReference type="NCBI Taxonomy" id="105231"/>
    <lineage>
        <taxon>Eukaryota</taxon>
        <taxon>Viridiplantae</taxon>
        <taxon>Streptophyta</taxon>
        <taxon>Klebsormidiophyceae</taxon>
        <taxon>Klebsormidiales</taxon>
        <taxon>Klebsormidiaceae</taxon>
        <taxon>Klebsormidium</taxon>
    </lineage>
</organism>
<evidence type="ECO:0000313" key="3">
    <source>
        <dbReference type="Proteomes" id="UP000054558"/>
    </source>
</evidence>
<name>A0A1Y1ILG1_KLENI</name>
<dbReference type="AlphaFoldDB" id="A0A1Y1ILG1"/>
<dbReference type="PANTHER" id="PTHR37240:SF1">
    <property type="entry name" value="PREPROTEIN TRANSLOCASE SUBUNIT SECE1"/>
    <property type="match status" value="1"/>
</dbReference>
<proteinExistence type="predicted"/>
<feature type="compositionally biased region" description="Basic and acidic residues" evidence="1">
    <location>
        <begin position="150"/>
        <end position="162"/>
    </location>
</feature>
<dbReference type="STRING" id="105231.A0A1Y1ILG1"/>
<accession>A0A1Y1ILG1</accession>
<feature type="compositionally biased region" description="Basic and acidic residues" evidence="1">
    <location>
        <begin position="214"/>
        <end position="223"/>
    </location>
</feature>
<feature type="region of interest" description="Disordered" evidence="1">
    <location>
        <begin position="114"/>
        <end position="233"/>
    </location>
</feature>
<dbReference type="EMBL" id="DF237745">
    <property type="protein sequence ID" value="GAQ91503.1"/>
    <property type="molecule type" value="Genomic_DNA"/>
</dbReference>
<dbReference type="PANTHER" id="PTHR37240">
    <property type="entry name" value="PREPROTEIN TRANSLOCASE SUBUNIT SECE1"/>
    <property type="match status" value="1"/>
</dbReference>